<evidence type="ECO:0000256" key="2">
    <source>
        <dbReference type="ARBA" id="ARBA00022692"/>
    </source>
</evidence>
<evidence type="ECO:0000256" key="5">
    <source>
        <dbReference type="ARBA" id="ARBA00022989"/>
    </source>
</evidence>
<comment type="caution">
    <text evidence="10">The sequence shown here is derived from an EMBL/GenBank/DDBJ whole genome shotgun (WGS) entry which is preliminary data.</text>
</comment>
<evidence type="ECO:0000259" key="9">
    <source>
        <dbReference type="Pfam" id="PF23144"/>
    </source>
</evidence>
<evidence type="ECO:0000256" key="8">
    <source>
        <dbReference type="ARBA" id="ARBA00023180"/>
    </source>
</evidence>
<evidence type="ECO:0000256" key="1">
    <source>
        <dbReference type="ARBA" id="ARBA00004479"/>
    </source>
</evidence>
<name>A0ABN9C8Q3_9NEOB</name>
<reference evidence="10" key="1">
    <citation type="submission" date="2023-05" db="EMBL/GenBank/DDBJ databases">
        <authorList>
            <person name="Stuckert A."/>
        </authorList>
    </citation>
    <scope>NUCLEOTIDE SEQUENCE</scope>
</reference>
<evidence type="ECO:0000256" key="4">
    <source>
        <dbReference type="ARBA" id="ARBA00022737"/>
    </source>
</evidence>
<organism evidence="10 11">
    <name type="scientific">Staurois parvus</name>
    <dbReference type="NCBI Taxonomy" id="386267"/>
    <lineage>
        <taxon>Eukaryota</taxon>
        <taxon>Metazoa</taxon>
        <taxon>Chordata</taxon>
        <taxon>Craniata</taxon>
        <taxon>Vertebrata</taxon>
        <taxon>Euteleostomi</taxon>
        <taxon>Amphibia</taxon>
        <taxon>Batrachia</taxon>
        <taxon>Anura</taxon>
        <taxon>Neobatrachia</taxon>
        <taxon>Ranoidea</taxon>
        <taxon>Ranidae</taxon>
        <taxon>Staurois</taxon>
    </lineage>
</organism>
<keyword evidence="3" id="KW-0732">Signal</keyword>
<keyword evidence="11" id="KW-1185">Reference proteome</keyword>
<sequence>PIQNLTLLNDSCLVWRRESKSAELYVISANGHRWHQKDFKHILIFNVSIDEPHPVICLELQRETNYTVKVMSVAYSQYTAQINILSPISEPPHSKVKIVPVNSQLPKISFQRSDKNGNISSYQVFVMQSMSWCSFTCESLEAVTYFSNISKMQGYVTAEFFPGDTPEHLELLVGDRQYYGDFYNAPLERGKDYCVILRTVSK</sequence>
<dbReference type="PANTHER" id="PTHR24051:SF5">
    <property type="entry name" value="SUSHI DOMAIN-CONTAINING PROTEIN 1"/>
    <property type="match status" value="1"/>
</dbReference>
<evidence type="ECO:0000256" key="6">
    <source>
        <dbReference type="ARBA" id="ARBA00023136"/>
    </source>
</evidence>
<feature type="non-terminal residue" evidence="10">
    <location>
        <position position="1"/>
    </location>
</feature>
<keyword evidence="6" id="KW-0472">Membrane</keyword>
<keyword evidence="5" id="KW-1133">Transmembrane helix</keyword>
<evidence type="ECO:0000256" key="7">
    <source>
        <dbReference type="ARBA" id="ARBA00023157"/>
    </source>
</evidence>
<feature type="domain" description="Receptor-type tyrosine-protein phosphatase U-like Fn3" evidence="9">
    <location>
        <begin position="119"/>
        <end position="201"/>
    </location>
</feature>
<dbReference type="Pfam" id="PF23144">
    <property type="entry name" value="Fn3_PTPRU"/>
    <property type="match status" value="1"/>
</dbReference>
<dbReference type="InterPro" id="IPR057598">
    <property type="entry name" value="Fn3_PTPRU"/>
</dbReference>
<evidence type="ECO:0000256" key="3">
    <source>
        <dbReference type="ARBA" id="ARBA00022729"/>
    </source>
</evidence>
<keyword evidence="8" id="KW-0325">Glycoprotein</keyword>
<dbReference type="EMBL" id="CATNWA010008544">
    <property type="protein sequence ID" value="CAI9556436.1"/>
    <property type="molecule type" value="Genomic_DNA"/>
</dbReference>
<keyword evidence="7" id="KW-1015">Disulfide bond</keyword>
<feature type="non-terminal residue" evidence="10">
    <location>
        <position position="202"/>
    </location>
</feature>
<evidence type="ECO:0000313" key="11">
    <source>
        <dbReference type="Proteomes" id="UP001162483"/>
    </source>
</evidence>
<accession>A0ABN9C8Q3</accession>
<dbReference type="InterPro" id="IPR051622">
    <property type="entry name" value="R-tyr_protein_phosphatases"/>
</dbReference>
<gene>
    <name evidence="10" type="ORF">SPARVUS_LOCUS4548222</name>
</gene>
<keyword evidence="4" id="KW-0677">Repeat</keyword>
<protein>
    <recommendedName>
        <fullName evidence="9">Receptor-type tyrosine-protein phosphatase U-like Fn3 domain-containing protein</fullName>
    </recommendedName>
</protein>
<evidence type="ECO:0000313" key="10">
    <source>
        <dbReference type="EMBL" id="CAI9556436.1"/>
    </source>
</evidence>
<keyword evidence="2" id="KW-0812">Transmembrane</keyword>
<proteinExistence type="predicted"/>
<dbReference type="PANTHER" id="PTHR24051">
    <property type="entry name" value="SUSHI DOMAIN-CONTAINING PROTEIN 1"/>
    <property type="match status" value="1"/>
</dbReference>
<comment type="subcellular location">
    <subcellularLocation>
        <location evidence="1">Membrane</location>
        <topology evidence="1">Single-pass type I membrane protein</topology>
    </subcellularLocation>
</comment>
<dbReference type="Proteomes" id="UP001162483">
    <property type="component" value="Unassembled WGS sequence"/>
</dbReference>